<feature type="signal peptide" evidence="1">
    <location>
        <begin position="1"/>
        <end position="21"/>
    </location>
</feature>
<evidence type="ECO:0008006" key="4">
    <source>
        <dbReference type="Google" id="ProtNLM"/>
    </source>
</evidence>
<evidence type="ECO:0000256" key="1">
    <source>
        <dbReference type="SAM" id="SignalP"/>
    </source>
</evidence>
<dbReference type="PROSITE" id="PS51257">
    <property type="entry name" value="PROKAR_LIPOPROTEIN"/>
    <property type="match status" value="1"/>
</dbReference>
<reference evidence="2 3" key="1">
    <citation type="submission" date="2016-08" db="EMBL/GenBank/DDBJ databases">
        <authorList>
            <person name="Seilhamer J.J."/>
        </authorList>
    </citation>
    <scope>NUCLEOTIDE SEQUENCE [LARGE SCALE GENOMIC DNA]</scope>
    <source>
        <strain evidence="2 3">DX4</strain>
    </source>
</reference>
<dbReference type="EMBL" id="CP017141">
    <property type="protein sequence ID" value="AOM75820.1"/>
    <property type="molecule type" value="Genomic_DNA"/>
</dbReference>
<protein>
    <recommendedName>
        <fullName evidence="4">VCBS repeat-containing protein</fullName>
    </recommendedName>
</protein>
<proteinExistence type="predicted"/>
<keyword evidence="1" id="KW-0732">Signal</keyword>
<dbReference type="KEGG" id="psty:BFS30_00720"/>
<dbReference type="Proteomes" id="UP000094313">
    <property type="component" value="Chromosome"/>
</dbReference>
<feature type="chain" id="PRO_5009098315" description="VCBS repeat-containing protein" evidence="1">
    <location>
        <begin position="22"/>
        <end position="206"/>
    </location>
</feature>
<evidence type="ECO:0000313" key="3">
    <source>
        <dbReference type="Proteomes" id="UP000094313"/>
    </source>
</evidence>
<sequence length="206" mass="23009">MNLGKYFMKLSLLFAGLFLLASCGDNTTEKMAATKSAQSETKKPAGQFPFYKDIAIRPGINFEIVSWGKGVDSVGGYLILLSDTLRNNYKSFSNERKGVITDAWNMDLDNDGNPELYIELLSKKNVLDLNVYEYAGGEFRKISFPPLSSTMKKSYAGGDKFIIKNGDLFRSFPMVNPRDTTIKAGAIKMLQYRLTGNSFSTNEIKE</sequence>
<accession>A0A1D7QAV3</accession>
<keyword evidence="3" id="KW-1185">Reference proteome</keyword>
<evidence type="ECO:0000313" key="2">
    <source>
        <dbReference type="EMBL" id="AOM75820.1"/>
    </source>
</evidence>
<dbReference type="AlphaFoldDB" id="A0A1D7QAV3"/>
<name>A0A1D7QAV3_9SPHI</name>
<dbReference type="OrthoDB" id="980465at2"/>
<gene>
    <name evidence="2" type="ORF">BFS30_00720</name>
</gene>
<organism evidence="2 3">
    <name type="scientific">Pedobacter steynii</name>
    <dbReference type="NCBI Taxonomy" id="430522"/>
    <lineage>
        <taxon>Bacteria</taxon>
        <taxon>Pseudomonadati</taxon>
        <taxon>Bacteroidota</taxon>
        <taxon>Sphingobacteriia</taxon>
        <taxon>Sphingobacteriales</taxon>
        <taxon>Sphingobacteriaceae</taxon>
        <taxon>Pedobacter</taxon>
    </lineage>
</organism>